<comment type="caution">
    <text evidence="1">The sequence shown here is derived from an EMBL/GenBank/DDBJ whole genome shotgun (WGS) entry which is preliminary data.</text>
</comment>
<organism evidence="1 2">
    <name type="scientific">Orbus sasakiae</name>
    <dbReference type="NCBI Taxonomy" id="1078475"/>
    <lineage>
        <taxon>Bacteria</taxon>
        <taxon>Pseudomonadati</taxon>
        <taxon>Pseudomonadota</taxon>
        <taxon>Gammaproteobacteria</taxon>
        <taxon>Orbales</taxon>
        <taxon>Orbaceae</taxon>
        <taxon>Orbus</taxon>
    </lineage>
</organism>
<sequence>MFYYFRLVKLCLLILLSLFISGCINAPSKVLPEKEIIIKIKSDRDLGVIAESKDTTYYFTNEKTKVNLAIYANFLKDFKNDINSIEVSFLQSNTDDSVYVTYINYVPEEKIKNKLELFNKYKDRSKVSNGLVTVGFNTEGKFITQQNILSEDDMLDSPIEVNVNQVSKSIPNNNVFNEISAVAILPIFVPFMMIGCVVGPC</sequence>
<protein>
    <recommendedName>
        <fullName evidence="3">Lipoprotein</fullName>
    </recommendedName>
</protein>
<dbReference type="Proteomes" id="UP001500171">
    <property type="component" value="Unassembled WGS sequence"/>
</dbReference>
<dbReference type="PROSITE" id="PS51257">
    <property type="entry name" value="PROKAR_LIPOPROTEIN"/>
    <property type="match status" value="1"/>
</dbReference>
<proteinExistence type="predicted"/>
<gene>
    <name evidence="1" type="ORF">GCM10023211_05680</name>
</gene>
<evidence type="ECO:0008006" key="3">
    <source>
        <dbReference type="Google" id="ProtNLM"/>
    </source>
</evidence>
<keyword evidence="2" id="KW-1185">Reference proteome</keyword>
<evidence type="ECO:0000313" key="2">
    <source>
        <dbReference type="Proteomes" id="UP001500171"/>
    </source>
</evidence>
<evidence type="ECO:0000313" key="1">
    <source>
        <dbReference type="EMBL" id="GAA5106173.1"/>
    </source>
</evidence>
<accession>A0ABP9N615</accession>
<dbReference type="EMBL" id="BAABHY010000001">
    <property type="protein sequence ID" value="GAA5106173.1"/>
    <property type="molecule type" value="Genomic_DNA"/>
</dbReference>
<name>A0ABP9N615_9GAMM</name>
<dbReference type="RefSeq" id="WP_345488600.1">
    <property type="nucleotide sequence ID" value="NZ_BAABHY010000001.1"/>
</dbReference>
<reference evidence="2" key="1">
    <citation type="journal article" date="2019" name="Int. J. Syst. Evol. Microbiol.">
        <title>The Global Catalogue of Microorganisms (GCM) 10K type strain sequencing project: providing services to taxonomists for standard genome sequencing and annotation.</title>
        <authorList>
            <consortium name="The Broad Institute Genomics Platform"/>
            <consortium name="The Broad Institute Genome Sequencing Center for Infectious Disease"/>
            <person name="Wu L."/>
            <person name="Ma J."/>
        </authorList>
    </citation>
    <scope>NUCLEOTIDE SEQUENCE [LARGE SCALE GENOMIC DNA]</scope>
    <source>
        <strain evidence="2">JCM 18050</strain>
    </source>
</reference>